<gene>
    <name evidence="2" type="ORF">CAPTEDRAFT_221209</name>
</gene>
<organism evidence="2">
    <name type="scientific">Capitella teleta</name>
    <name type="common">Polychaete worm</name>
    <dbReference type="NCBI Taxonomy" id="283909"/>
    <lineage>
        <taxon>Eukaryota</taxon>
        <taxon>Metazoa</taxon>
        <taxon>Spiralia</taxon>
        <taxon>Lophotrochozoa</taxon>
        <taxon>Annelida</taxon>
        <taxon>Polychaeta</taxon>
        <taxon>Sedentaria</taxon>
        <taxon>Scolecida</taxon>
        <taxon>Capitellidae</taxon>
        <taxon>Capitella</taxon>
    </lineage>
</organism>
<dbReference type="InterPro" id="IPR031447">
    <property type="entry name" value="MNR"/>
</dbReference>
<reference evidence="3" key="3">
    <citation type="submission" date="2015-06" db="UniProtKB">
        <authorList>
            <consortium name="EnsemblMetazoa"/>
        </authorList>
    </citation>
    <scope>IDENTIFICATION</scope>
</reference>
<evidence type="ECO:0000313" key="3">
    <source>
        <dbReference type="EnsemblMetazoa" id="CapteP221209"/>
    </source>
</evidence>
<dbReference type="OMA" id="LERPWNG"/>
<evidence type="ECO:0000313" key="2">
    <source>
        <dbReference type="EMBL" id="ELT92385.1"/>
    </source>
</evidence>
<evidence type="ECO:0000256" key="1">
    <source>
        <dbReference type="SAM" id="MobiDB-lite"/>
    </source>
</evidence>
<dbReference type="Proteomes" id="UP000014760">
    <property type="component" value="Unassembled WGS sequence"/>
</dbReference>
<sequence>MAFSHTKPATVQVNQLQFSSNPNGGATLPLGLSYNRFNKPQPIVIQKVGAQTSESHQGQAQAFHFTNVSTDSLNQAMQLAKRDLKQQRLEESQHLVSKAKNQTKPCMEKGKERRAKPAVDAKKMPPSRKPHQRSNQDAMPVAPHSPPVRDTDPHQRALTQGDRTIAEIHRLHQQIATCVRQIQRLQEAAAVDARVRRQTAKVYAEDIEEERKRQMRADEQTIRSARNIYQLGQQSQAYNHLAAAQRASIKALRAFVQHMPDFDVARKGMPASYAELGLLIEQLSVCCAQLGVAGLSGVPQSVLNLETSFMSDVGQTSPRSPPRLCQLTQKKSPASRCLDNTGGALVREAVPQKENKAFRAQPKSHKKSKPPVVMKHFSPDRSAALQAGVAALLRAASPTLSPRSLRRPLSPPRSPRRPLSPPRSPRRPLSPPRSPRRPLSPPRSPTVHFIPPLNLPKSPRSPRSRSVLTPRRSGVNETQLLSPFVSFCSEFIQKQTESFHSEEKELNSMRVGEKIKLEHWRQKLGSQHKLLVDTEQEIRSKLQPILNNAEASMNADIIGDMLVNELLDETIGEIDQAATDDHAEQIASALKHAPDVEALMDRLAQMECEQDEVRRRWASIVYQDADTGQALFTKCTDDVRFGNRGSPAPIEIVPIRTDFKPGFSTLDSKPNYSHTSQNAIVFTKAKPTAVASSSLAFSEVDGLLTAENEKPEEKEDKATRLYLSKDSLLNIQKNKADYEEFLRKTTQSEQGKFKPWQLMEEISEKIFDDCMTDVVFEIDRINSEIVEHVYGAEFAHVPEATCLDSCL</sequence>
<keyword evidence="4" id="KW-1185">Reference proteome</keyword>
<dbReference type="HOGENOM" id="CLU_349253_0_0_1"/>
<dbReference type="EMBL" id="AMQN01013348">
    <property type="status" value="NOT_ANNOTATED_CDS"/>
    <property type="molecule type" value="Genomic_DNA"/>
</dbReference>
<reference evidence="2 4" key="2">
    <citation type="journal article" date="2013" name="Nature">
        <title>Insights into bilaterian evolution from three spiralian genomes.</title>
        <authorList>
            <person name="Simakov O."/>
            <person name="Marletaz F."/>
            <person name="Cho S.J."/>
            <person name="Edsinger-Gonzales E."/>
            <person name="Havlak P."/>
            <person name="Hellsten U."/>
            <person name="Kuo D.H."/>
            <person name="Larsson T."/>
            <person name="Lv J."/>
            <person name="Arendt D."/>
            <person name="Savage R."/>
            <person name="Osoegawa K."/>
            <person name="de Jong P."/>
            <person name="Grimwood J."/>
            <person name="Chapman J.A."/>
            <person name="Shapiro H."/>
            <person name="Aerts A."/>
            <person name="Otillar R.P."/>
            <person name="Terry A.Y."/>
            <person name="Boore J.L."/>
            <person name="Grigoriev I.V."/>
            <person name="Lindberg D.R."/>
            <person name="Seaver E.C."/>
            <person name="Weisblat D.A."/>
            <person name="Putnam N.H."/>
            <person name="Rokhsar D.S."/>
        </authorList>
    </citation>
    <scope>NUCLEOTIDE SEQUENCE</scope>
    <source>
        <strain evidence="2 4">I ESC-2004</strain>
    </source>
</reference>
<dbReference type="EMBL" id="KB310150">
    <property type="protein sequence ID" value="ELT92385.1"/>
    <property type="molecule type" value="Genomic_DNA"/>
</dbReference>
<dbReference type="PANTHER" id="PTHR15732:SF4">
    <property type="entry name" value="PROTEIN MOONRAKER"/>
    <property type="match status" value="1"/>
</dbReference>
<feature type="compositionally biased region" description="Low complexity" evidence="1">
    <location>
        <begin position="464"/>
        <end position="473"/>
    </location>
</feature>
<dbReference type="PANTHER" id="PTHR15732">
    <property type="entry name" value="PROTEIN MOONRAKER"/>
    <property type="match status" value="1"/>
</dbReference>
<feature type="region of interest" description="Disordered" evidence="1">
    <location>
        <begin position="399"/>
        <end position="474"/>
    </location>
</feature>
<protein>
    <submittedName>
        <fullName evidence="2 3">Uncharacterized protein</fullName>
    </submittedName>
</protein>
<feature type="region of interest" description="Disordered" evidence="1">
    <location>
        <begin position="351"/>
        <end position="375"/>
    </location>
</feature>
<proteinExistence type="predicted"/>
<feature type="region of interest" description="Disordered" evidence="1">
    <location>
        <begin position="86"/>
        <end position="155"/>
    </location>
</feature>
<name>R7TMS5_CAPTE</name>
<dbReference type="OrthoDB" id="10072648at2759"/>
<accession>R7TMS5</accession>
<dbReference type="AlphaFoldDB" id="R7TMS5"/>
<evidence type="ECO:0000313" key="4">
    <source>
        <dbReference type="Proteomes" id="UP000014760"/>
    </source>
</evidence>
<reference evidence="4" key="1">
    <citation type="submission" date="2012-12" db="EMBL/GenBank/DDBJ databases">
        <authorList>
            <person name="Hellsten U."/>
            <person name="Grimwood J."/>
            <person name="Chapman J.A."/>
            <person name="Shapiro H."/>
            <person name="Aerts A."/>
            <person name="Otillar R.P."/>
            <person name="Terry A.Y."/>
            <person name="Boore J.L."/>
            <person name="Simakov O."/>
            <person name="Marletaz F."/>
            <person name="Cho S.-J."/>
            <person name="Edsinger-Gonzales E."/>
            <person name="Havlak P."/>
            <person name="Kuo D.-H."/>
            <person name="Larsson T."/>
            <person name="Lv J."/>
            <person name="Arendt D."/>
            <person name="Savage R."/>
            <person name="Osoegawa K."/>
            <person name="de Jong P."/>
            <person name="Lindberg D.R."/>
            <person name="Seaver E.C."/>
            <person name="Weisblat D.A."/>
            <person name="Putnam N.H."/>
            <person name="Grigoriev I.V."/>
            <person name="Rokhsar D.S."/>
        </authorList>
    </citation>
    <scope>NUCLEOTIDE SEQUENCE</scope>
    <source>
        <strain evidence="4">I ESC-2004</strain>
    </source>
</reference>
<dbReference type="GO" id="GO:0007099">
    <property type="term" value="P:centriole replication"/>
    <property type="evidence" value="ECO:0007669"/>
    <property type="project" value="InterPro"/>
</dbReference>
<dbReference type="EnsemblMetazoa" id="CapteT221209">
    <property type="protein sequence ID" value="CapteP221209"/>
    <property type="gene ID" value="CapteG221209"/>
</dbReference>
<feature type="compositionally biased region" description="Pro residues" evidence="1">
    <location>
        <begin position="409"/>
        <end position="444"/>
    </location>
</feature>
<feature type="compositionally biased region" description="Basic and acidic residues" evidence="1">
    <location>
        <begin position="106"/>
        <end position="123"/>
    </location>
</feature>
<dbReference type="Pfam" id="PF15718">
    <property type="entry name" value="MNR"/>
    <property type="match status" value="2"/>
</dbReference>
<dbReference type="GO" id="GO:0034451">
    <property type="term" value="C:centriolar satellite"/>
    <property type="evidence" value="ECO:0007669"/>
    <property type="project" value="TreeGrafter"/>
</dbReference>
<dbReference type="GO" id="GO:0071539">
    <property type="term" value="P:protein localization to centrosome"/>
    <property type="evidence" value="ECO:0007669"/>
    <property type="project" value="TreeGrafter"/>
</dbReference>
<dbReference type="STRING" id="283909.R7TMS5"/>